<proteinExistence type="predicted"/>
<evidence type="ECO:0000313" key="3">
    <source>
        <dbReference type="Proteomes" id="UP001157126"/>
    </source>
</evidence>
<evidence type="ECO:0000313" key="2">
    <source>
        <dbReference type="EMBL" id="GMA39986.1"/>
    </source>
</evidence>
<evidence type="ECO:0000256" key="1">
    <source>
        <dbReference type="SAM" id="MobiDB-lite"/>
    </source>
</evidence>
<accession>A0ABQ6IQJ0</accession>
<dbReference type="Proteomes" id="UP001157126">
    <property type="component" value="Unassembled WGS sequence"/>
</dbReference>
<organism evidence="2 3">
    <name type="scientific">Mobilicoccus caccae</name>
    <dbReference type="NCBI Taxonomy" id="1859295"/>
    <lineage>
        <taxon>Bacteria</taxon>
        <taxon>Bacillati</taxon>
        <taxon>Actinomycetota</taxon>
        <taxon>Actinomycetes</taxon>
        <taxon>Micrococcales</taxon>
        <taxon>Dermatophilaceae</taxon>
        <taxon>Mobilicoccus</taxon>
    </lineage>
</organism>
<sequence>MAHVEGDDVLGAQFEQHLGEPTRRGAHVETPRPRTEAANSGKASVAATSFIAARPTHRDASSVRTSTTDPGRT</sequence>
<comment type="caution">
    <text evidence="2">The sequence shown here is derived from an EMBL/GenBank/DDBJ whole genome shotgun (WGS) entry which is preliminary data.</text>
</comment>
<feature type="compositionally biased region" description="Polar residues" evidence="1">
    <location>
        <begin position="62"/>
        <end position="73"/>
    </location>
</feature>
<keyword evidence="3" id="KW-1185">Reference proteome</keyword>
<name>A0ABQ6IQJ0_9MICO</name>
<feature type="compositionally biased region" description="Basic and acidic residues" evidence="1">
    <location>
        <begin position="17"/>
        <end position="35"/>
    </location>
</feature>
<reference evidence="3" key="1">
    <citation type="journal article" date="2019" name="Int. J. Syst. Evol. Microbiol.">
        <title>The Global Catalogue of Microorganisms (GCM) 10K type strain sequencing project: providing services to taxonomists for standard genome sequencing and annotation.</title>
        <authorList>
            <consortium name="The Broad Institute Genomics Platform"/>
            <consortium name="The Broad Institute Genome Sequencing Center for Infectious Disease"/>
            <person name="Wu L."/>
            <person name="Ma J."/>
        </authorList>
    </citation>
    <scope>NUCLEOTIDE SEQUENCE [LARGE SCALE GENOMIC DNA]</scope>
    <source>
        <strain evidence="3">NBRC 113072</strain>
    </source>
</reference>
<feature type="region of interest" description="Disordered" evidence="1">
    <location>
        <begin position="1"/>
        <end position="73"/>
    </location>
</feature>
<protein>
    <submittedName>
        <fullName evidence="2">Uncharacterized protein</fullName>
    </submittedName>
</protein>
<gene>
    <name evidence="2" type="ORF">GCM10025883_20310</name>
</gene>
<dbReference type="EMBL" id="BSUO01000001">
    <property type="protein sequence ID" value="GMA39986.1"/>
    <property type="molecule type" value="Genomic_DNA"/>
</dbReference>